<feature type="domain" description="Tyr recombinase" evidence="6">
    <location>
        <begin position="200"/>
        <end position="392"/>
    </location>
</feature>
<dbReference type="InterPro" id="IPR025166">
    <property type="entry name" value="Integrase_DNA_bind_dom"/>
</dbReference>
<evidence type="ECO:0000256" key="2">
    <source>
        <dbReference type="ARBA" id="ARBA00022908"/>
    </source>
</evidence>
<keyword evidence="4" id="KW-0233">DNA recombination</keyword>
<proteinExistence type="inferred from homology"/>
<dbReference type="Gene3D" id="3.30.160.390">
    <property type="entry name" value="Integrase, DNA-binding domain"/>
    <property type="match status" value="1"/>
</dbReference>
<dbReference type="AlphaFoldDB" id="A0A1S0ZEV6"/>
<comment type="similarity">
    <text evidence="1">Belongs to the 'phage' integrase family.</text>
</comment>
<organism evidence="8">
    <name type="scientific">Salmonella enterica subsp. enterica serovar Saintpaul</name>
    <dbReference type="NCBI Taxonomy" id="90105"/>
    <lineage>
        <taxon>Bacteria</taxon>
        <taxon>Pseudomonadati</taxon>
        <taxon>Pseudomonadota</taxon>
        <taxon>Gammaproteobacteria</taxon>
        <taxon>Enterobacterales</taxon>
        <taxon>Enterobacteriaceae</taxon>
        <taxon>Salmonella</taxon>
    </lineage>
</organism>
<reference evidence="8" key="1">
    <citation type="submission" date="2016-09" db="EMBL/GenBank/DDBJ databases">
        <title>Whole genome sequencing of Salmonella enterica.</title>
        <authorList>
            <person name="Bell R."/>
        </authorList>
    </citation>
    <scope>NUCLEOTIDE SEQUENCE [LARGE SCALE GENOMIC DNA]</scope>
    <source>
        <strain evidence="8">CFSAN044978</strain>
    </source>
</reference>
<sequence length="415" mass="47456">MALTDIKVRTTKPSDKPFKLTDGQGMHLLINPNGSKYWRLQYRFGGKQKVLALGVYPMVSLGEARRKRDEAKKLVSDGIDPSEKKKADKIEHSEALTFEAVARDWHTACKRKWSDSHSERVLKSMEDGLFTAIGKRKISELNTRDLIAPIKAVEASGRLEVAARLQQRTTAIMRYAVQNGLIDYNPAQDMSGAITVAKRTHRPALPFDRFSELLERIESFKGRKLTKLAVKLTLLIFIRSSELRFARWSEIDFENAMWTIPGEREPLPGVKHSHRGSKMKTPHLVPLSRQALELLKAIREISGECDLVFIGDHDFRKPMSENTVNKALRSMGYDTTVEVCGHGFRAMACSALIESGKWSRDAVERQMSHQERNSVRAAYIHKAEHLDERRLLLQWWADYLDETTKRRIAPFDFNN</sequence>
<comment type="caution">
    <text evidence="8">The sequence shown here is derived from an EMBL/GenBank/DDBJ whole genome shotgun (WGS) entry which is preliminary data.</text>
</comment>
<dbReference type="SUPFAM" id="SSF56349">
    <property type="entry name" value="DNA breaking-rejoining enzymes"/>
    <property type="match status" value="1"/>
</dbReference>
<dbReference type="InterPro" id="IPR053876">
    <property type="entry name" value="Phage_int_M"/>
</dbReference>
<dbReference type="EMBL" id="MLZC01000008">
    <property type="protein sequence ID" value="OHG64531.1"/>
    <property type="molecule type" value="Genomic_DNA"/>
</dbReference>
<evidence type="ECO:0000256" key="4">
    <source>
        <dbReference type="ARBA" id="ARBA00023172"/>
    </source>
</evidence>
<dbReference type="Gene3D" id="1.10.150.130">
    <property type="match status" value="1"/>
</dbReference>
<dbReference type="Pfam" id="PF00589">
    <property type="entry name" value="Phage_integrase"/>
    <property type="match status" value="1"/>
</dbReference>
<evidence type="ECO:0000256" key="1">
    <source>
        <dbReference type="ARBA" id="ARBA00008857"/>
    </source>
</evidence>
<dbReference type="Gene3D" id="1.10.443.10">
    <property type="entry name" value="Intergrase catalytic core"/>
    <property type="match status" value="1"/>
</dbReference>
<evidence type="ECO:0000259" key="6">
    <source>
        <dbReference type="PROSITE" id="PS51898"/>
    </source>
</evidence>
<dbReference type="InterPro" id="IPR002104">
    <property type="entry name" value="Integrase_catalytic"/>
</dbReference>
<protein>
    <submittedName>
        <fullName evidence="8">Integrase</fullName>
    </submittedName>
</protein>
<dbReference type="InterPro" id="IPR013762">
    <property type="entry name" value="Integrase-like_cat_sf"/>
</dbReference>
<gene>
    <name evidence="8" type="ORF">A7T00_16940</name>
</gene>
<feature type="domain" description="Core-binding (CB)" evidence="7">
    <location>
        <begin position="96"/>
        <end position="177"/>
    </location>
</feature>
<evidence type="ECO:0000313" key="8">
    <source>
        <dbReference type="EMBL" id="OHG64531.1"/>
    </source>
</evidence>
<dbReference type="InterPro" id="IPR050808">
    <property type="entry name" value="Phage_Integrase"/>
</dbReference>
<evidence type="ECO:0000256" key="5">
    <source>
        <dbReference type="PROSITE-ProRule" id="PRU01248"/>
    </source>
</evidence>
<accession>A0A1S0ZEV6</accession>
<dbReference type="InterPro" id="IPR010998">
    <property type="entry name" value="Integrase_recombinase_N"/>
</dbReference>
<name>A0A1S0ZEV6_SALET</name>
<dbReference type="InterPro" id="IPR044068">
    <property type="entry name" value="CB"/>
</dbReference>
<dbReference type="GO" id="GO:0015074">
    <property type="term" value="P:DNA integration"/>
    <property type="evidence" value="ECO:0007669"/>
    <property type="project" value="UniProtKB-KW"/>
</dbReference>
<dbReference type="PANTHER" id="PTHR30629">
    <property type="entry name" value="PROPHAGE INTEGRASE"/>
    <property type="match status" value="1"/>
</dbReference>
<dbReference type="CDD" id="cd00801">
    <property type="entry name" value="INT_P4_C"/>
    <property type="match status" value="1"/>
</dbReference>
<dbReference type="RefSeq" id="WP_070794132.1">
    <property type="nucleotide sequence ID" value="NZ_QWDP01000002.1"/>
</dbReference>
<dbReference type="InterPro" id="IPR011010">
    <property type="entry name" value="DNA_brk_join_enz"/>
</dbReference>
<keyword evidence="2" id="KW-0229">DNA integration</keyword>
<evidence type="ECO:0000256" key="3">
    <source>
        <dbReference type="ARBA" id="ARBA00023125"/>
    </source>
</evidence>
<dbReference type="Pfam" id="PF13356">
    <property type="entry name" value="Arm-DNA-bind_3"/>
    <property type="match status" value="1"/>
</dbReference>
<dbReference type="PROSITE" id="PS51900">
    <property type="entry name" value="CB"/>
    <property type="match status" value="1"/>
</dbReference>
<dbReference type="Pfam" id="PF22022">
    <property type="entry name" value="Phage_int_M"/>
    <property type="match status" value="1"/>
</dbReference>
<dbReference type="PANTHER" id="PTHR30629:SF9">
    <property type="entry name" value="PROTEIN INTB-RELATED"/>
    <property type="match status" value="1"/>
</dbReference>
<dbReference type="GO" id="GO:0006310">
    <property type="term" value="P:DNA recombination"/>
    <property type="evidence" value="ECO:0007669"/>
    <property type="project" value="UniProtKB-KW"/>
</dbReference>
<dbReference type="InterPro" id="IPR038488">
    <property type="entry name" value="Integrase_DNA-bd_sf"/>
</dbReference>
<dbReference type="PROSITE" id="PS51898">
    <property type="entry name" value="TYR_RECOMBINASE"/>
    <property type="match status" value="1"/>
</dbReference>
<keyword evidence="3 5" id="KW-0238">DNA-binding</keyword>
<evidence type="ECO:0000259" key="7">
    <source>
        <dbReference type="PROSITE" id="PS51900"/>
    </source>
</evidence>
<dbReference type="GO" id="GO:0003677">
    <property type="term" value="F:DNA binding"/>
    <property type="evidence" value="ECO:0007669"/>
    <property type="project" value="UniProtKB-UniRule"/>
</dbReference>